<dbReference type="STRING" id="670483.S7RTZ2"/>
<dbReference type="RefSeq" id="XP_007865332.1">
    <property type="nucleotide sequence ID" value="XM_007867141.1"/>
</dbReference>
<keyword evidence="1" id="KW-0472">Membrane</keyword>
<name>S7RTZ2_GLOTA</name>
<keyword evidence="1" id="KW-1133">Transmembrane helix</keyword>
<dbReference type="GeneID" id="19303953"/>
<dbReference type="HOGENOM" id="CLU_105958_0_0_1"/>
<keyword evidence="3" id="KW-1185">Reference proteome</keyword>
<accession>S7RTZ2</accession>
<feature type="transmembrane region" description="Helical" evidence="1">
    <location>
        <begin position="81"/>
        <end position="99"/>
    </location>
</feature>
<organism evidence="2 3">
    <name type="scientific">Gloeophyllum trabeum (strain ATCC 11539 / FP-39264 / Madison 617)</name>
    <name type="common">Brown rot fungus</name>
    <dbReference type="NCBI Taxonomy" id="670483"/>
    <lineage>
        <taxon>Eukaryota</taxon>
        <taxon>Fungi</taxon>
        <taxon>Dikarya</taxon>
        <taxon>Basidiomycota</taxon>
        <taxon>Agaricomycotina</taxon>
        <taxon>Agaricomycetes</taxon>
        <taxon>Gloeophyllales</taxon>
        <taxon>Gloeophyllaceae</taxon>
        <taxon>Gloeophyllum</taxon>
    </lineage>
</organism>
<evidence type="ECO:0000256" key="1">
    <source>
        <dbReference type="SAM" id="Phobius"/>
    </source>
</evidence>
<feature type="transmembrane region" description="Helical" evidence="1">
    <location>
        <begin position="36"/>
        <end position="60"/>
    </location>
</feature>
<dbReference type="EMBL" id="KB469300">
    <property type="protein sequence ID" value="EPQ56629.1"/>
    <property type="molecule type" value="Genomic_DNA"/>
</dbReference>
<keyword evidence="1" id="KW-0812">Transmembrane</keyword>
<dbReference type="OMA" id="WFYISWI"/>
<dbReference type="OrthoDB" id="3349377at2759"/>
<feature type="transmembrane region" description="Helical" evidence="1">
    <location>
        <begin position="12"/>
        <end position="30"/>
    </location>
</feature>
<dbReference type="eggNOG" id="ENOG502RCW7">
    <property type="taxonomic scope" value="Eukaryota"/>
</dbReference>
<gene>
    <name evidence="2" type="ORF">GLOTRDRAFT_138308</name>
</gene>
<dbReference type="Proteomes" id="UP000030669">
    <property type="component" value="Unassembled WGS sequence"/>
</dbReference>
<dbReference type="KEGG" id="gtr:GLOTRDRAFT_138308"/>
<protein>
    <submittedName>
        <fullName evidence="2">Uncharacterized protein</fullName>
    </submittedName>
</protein>
<proteinExistence type="predicted"/>
<evidence type="ECO:0000313" key="2">
    <source>
        <dbReference type="EMBL" id="EPQ56629.1"/>
    </source>
</evidence>
<dbReference type="AlphaFoldDB" id="S7RTZ2"/>
<evidence type="ECO:0000313" key="3">
    <source>
        <dbReference type="Proteomes" id="UP000030669"/>
    </source>
</evidence>
<reference evidence="2 3" key="1">
    <citation type="journal article" date="2012" name="Science">
        <title>The Paleozoic origin of enzymatic lignin decomposition reconstructed from 31 fungal genomes.</title>
        <authorList>
            <person name="Floudas D."/>
            <person name="Binder M."/>
            <person name="Riley R."/>
            <person name="Barry K."/>
            <person name="Blanchette R.A."/>
            <person name="Henrissat B."/>
            <person name="Martinez A.T."/>
            <person name="Otillar R."/>
            <person name="Spatafora J.W."/>
            <person name="Yadav J.S."/>
            <person name="Aerts A."/>
            <person name="Benoit I."/>
            <person name="Boyd A."/>
            <person name="Carlson A."/>
            <person name="Copeland A."/>
            <person name="Coutinho P.M."/>
            <person name="de Vries R.P."/>
            <person name="Ferreira P."/>
            <person name="Findley K."/>
            <person name="Foster B."/>
            <person name="Gaskell J."/>
            <person name="Glotzer D."/>
            <person name="Gorecki P."/>
            <person name="Heitman J."/>
            <person name="Hesse C."/>
            <person name="Hori C."/>
            <person name="Igarashi K."/>
            <person name="Jurgens J.A."/>
            <person name="Kallen N."/>
            <person name="Kersten P."/>
            <person name="Kohler A."/>
            <person name="Kuees U."/>
            <person name="Kumar T.K.A."/>
            <person name="Kuo A."/>
            <person name="LaButti K."/>
            <person name="Larrondo L.F."/>
            <person name="Lindquist E."/>
            <person name="Ling A."/>
            <person name="Lombard V."/>
            <person name="Lucas S."/>
            <person name="Lundell T."/>
            <person name="Martin R."/>
            <person name="McLaughlin D.J."/>
            <person name="Morgenstern I."/>
            <person name="Morin E."/>
            <person name="Murat C."/>
            <person name="Nagy L.G."/>
            <person name="Nolan M."/>
            <person name="Ohm R.A."/>
            <person name="Patyshakuliyeva A."/>
            <person name="Rokas A."/>
            <person name="Ruiz-Duenas F.J."/>
            <person name="Sabat G."/>
            <person name="Salamov A."/>
            <person name="Samejima M."/>
            <person name="Schmutz J."/>
            <person name="Slot J.C."/>
            <person name="St John F."/>
            <person name="Stenlid J."/>
            <person name="Sun H."/>
            <person name="Sun S."/>
            <person name="Syed K."/>
            <person name="Tsang A."/>
            <person name="Wiebenga A."/>
            <person name="Young D."/>
            <person name="Pisabarro A."/>
            <person name="Eastwood D.C."/>
            <person name="Martin F."/>
            <person name="Cullen D."/>
            <person name="Grigoriev I.V."/>
            <person name="Hibbett D.S."/>
        </authorList>
    </citation>
    <scope>NUCLEOTIDE SEQUENCE [LARGE SCALE GENOMIC DNA]</scope>
    <source>
        <strain evidence="2 3">ATCC 11539</strain>
    </source>
</reference>
<sequence>MAVILGMTYKQIIVASEPIPGVIICTPVGIPDFFFVFWVPIVVFESILFLLVVIQGVGHLKERSCSWSPTTLMDVLVRDSILYFFLTLTTYITNAVVWMTMSSTWLEVPEGFALAATCIMGSRLVLNMREAFFNPFHEGGIFVLSALGSGRAGRASPDLQFQRHGSVRSRAMLDEIELGDANWAETSGVMKPLAQGDR</sequence>